<protein>
    <submittedName>
        <fullName evidence="3">Uncharacterized protein</fullName>
    </submittedName>
</protein>
<proteinExistence type="predicted"/>
<gene>
    <name evidence="4" type="ORF">JKP88DRAFT_220333</name>
    <name evidence="3" type="ORF">JKP88DRAFT_239333</name>
    <name evidence="2" type="ORF">JKP88DRAFT_239528</name>
</gene>
<sequence>MGMPSDCADYAIGPSTLASDWSDAHNVARSSTVSNPTSHSKASNNASSPSVCFADCGASELVSAASLSAGALLQLLSLLSPKIRSALLRAVPVDRAHSVAASDSLSGGCGCCCDGCWHCRHRTVCCRCSKCGSGDCCNSLSPPISQRLPLP</sequence>
<dbReference type="Proteomes" id="UP000664859">
    <property type="component" value="Unassembled WGS sequence"/>
</dbReference>
<dbReference type="EMBL" id="JAFCMP010000201">
    <property type="protein sequence ID" value="KAG5183510.1"/>
    <property type="molecule type" value="Genomic_DNA"/>
</dbReference>
<dbReference type="EMBL" id="JAFCMP010000299">
    <property type="protein sequence ID" value="KAG5181765.1"/>
    <property type="molecule type" value="Genomic_DNA"/>
</dbReference>
<organism evidence="3 5">
    <name type="scientific">Tribonema minus</name>
    <dbReference type="NCBI Taxonomy" id="303371"/>
    <lineage>
        <taxon>Eukaryota</taxon>
        <taxon>Sar</taxon>
        <taxon>Stramenopiles</taxon>
        <taxon>Ochrophyta</taxon>
        <taxon>PX clade</taxon>
        <taxon>Xanthophyceae</taxon>
        <taxon>Tribonematales</taxon>
        <taxon>Tribonemataceae</taxon>
        <taxon>Tribonema</taxon>
    </lineage>
</organism>
<evidence type="ECO:0000313" key="5">
    <source>
        <dbReference type="Proteomes" id="UP000664859"/>
    </source>
</evidence>
<accession>A0A836CCW7</accession>
<name>A0A836CCW7_9STRA</name>
<comment type="caution">
    <text evidence="3">The sequence shown here is derived from an EMBL/GenBank/DDBJ whole genome shotgun (WGS) entry which is preliminary data.</text>
</comment>
<evidence type="ECO:0000313" key="2">
    <source>
        <dbReference type="EMBL" id="KAG5181442.1"/>
    </source>
</evidence>
<keyword evidence="5" id="KW-1185">Reference proteome</keyword>
<dbReference type="AlphaFoldDB" id="A0A836CCW7"/>
<evidence type="ECO:0000313" key="3">
    <source>
        <dbReference type="EMBL" id="KAG5181765.1"/>
    </source>
</evidence>
<reference evidence="3" key="1">
    <citation type="submission" date="2021-02" db="EMBL/GenBank/DDBJ databases">
        <title>First Annotated Genome of the Yellow-green Alga Tribonema minus.</title>
        <authorList>
            <person name="Mahan K.M."/>
        </authorList>
    </citation>
    <scope>NUCLEOTIDE SEQUENCE</scope>
    <source>
        <strain evidence="3">UTEX B ZZ1240</strain>
    </source>
</reference>
<dbReference type="EMBL" id="JAFCMP010000327">
    <property type="protein sequence ID" value="KAG5181442.1"/>
    <property type="molecule type" value="Genomic_DNA"/>
</dbReference>
<evidence type="ECO:0000313" key="4">
    <source>
        <dbReference type="EMBL" id="KAG5183510.1"/>
    </source>
</evidence>
<evidence type="ECO:0000256" key="1">
    <source>
        <dbReference type="SAM" id="MobiDB-lite"/>
    </source>
</evidence>
<feature type="region of interest" description="Disordered" evidence="1">
    <location>
        <begin position="29"/>
        <end position="49"/>
    </location>
</feature>